<organism evidence="1 2">
    <name type="scientific">Pyronema omphalodes (strain CBS 100304)</name>
    <name type="common">Pyronema confluens</name>
    <dbReference type="NCBI Taxonomy" id="1076935"/>
    <lineage>
        <taxon>Eukaryota</taxon>
        <taxon>Fungi</taxon>
        <taxon>Dikarya</taxon>
        <taxon>Ascomycota</taxon>
        <taxon>Pezizomycotina</taxon>
        <taxon>Pezizomycetes</taxon>
        <taxon>Pezizales</taxon>
        <taxon>Pyronemataceae</taxon>
        <taxon>Pyronema</taxon>
    </lineage>
</organism>
<dbReference type="Proteomes" id="UP000018144">
    <property type="component" value="Unassembled WGS sequence"/>
</dbReference>
<sequence length="70" mass="7820">MAHSTGIVLNPFGVPLGCVYVRQDVSPRTRYFGSEFISCDDTKPSTDLVPDLMFRSNLFFLLRTVCCDLG</sequence>
<name>U4LAT7_PYROM</name>
<keyword evidence="2" id="KW-1185">Reference proteome</keyword>
<dbReference type="EMBL" id="HF936373">
    <property type="protein sequence ID" value="CCX16241.1"/>
    <property type="molecule type" value="Genomic_DNA"/>
</dbReference>
<proteinExistence type="predicted"/>
<accession>U4LAT7</accession>
<evidence type="ECO:0000313" key="2">
    <source>
        <dbReference type="Proteomes" id="UP000018144"/>
    </source>
</evidence>
<evidence type="ECO:0000313" key="1">
    <source>
        <dbReference type="EMBL" id="CCX16241.1"/>
    </source>
</evidence>
<protein>
    <submittedName>
        <fullName evidence="1">Uncharacterized protein</fullName>
    </submittedName>
</protein>
<reference evidence="1 2" key="1">
    <citation type="journal article" date="2013" name="PLoS Genet.">
        <title>The genome and development-dependent transcriptomes of Pyronema confluens: a window into fungal evolution.</title>
        <authorList>
            <person name="Traeger S."/>
            <person name="Altegoer F."/>
            <person name="Freitag M."/>
            <person name="Gabaldon T."/>
            <person name="Kempken F."/>
            <person name="Kumar A."/>
            <person name="Marcet-Houben M."/>
            <person name="Poggeler S."/>
            <person name="Stajich J.E."/>
            <person name="Nowrousian M."/>
        </authorList>
    </citation>
    <scope>NUCLEOTIDE SEQUENCE [LARGE SCALE GENOMIC DNA]</scope>
    <source>
        <strain evidence="2">CBS 100304</strain>
        <tissue evidence="1">Vegetative mycelium</tissue>
    </source>
</reference>
<gene>
    <name evidence="1" type="ORF">PCON_02837</name>
</gene>
<dbReference type="AlphaFoldDB" id="U4LAT7"/>